<dbReference type="KEGG" id="mng:MNEG_2253"/>
<dbReference type="InterPro" id="IPR055362">
    <property type="entry name" value="PTHB1_pf_dom"/>
</dbReference>
<gene>
    <name evidence="3" type="ORF">MNEG_2253</name>
</gene>
<dbReference type="GO" id="GO:0034464">
    <property type="term" value="C:BBSome"/>
    <property type="evidence" value="ECO:0007669"/>
    <property type="project" value="InterPro"/>
</dbReference>
<evidence type="ECO:0000259" key="1">
    <source>
        <dbReference type="Pfam" id="PF14727"/>
    </source>
</evidence>
<dbReference type="PANTHER" id="PTHR20991:SF0">
    <property type="entry name" value="PROTEIN PTHB1"/>
    <property type="match status" value="1"/>
</dbReference>
<accession>A0A0D2MZJ7</accession>
<dbReference type="InterPro" id="IPR028073">
    <property type="entry name" value="PHTB1_N_dom"/>
</dbReference>
<dbReference type="OrthoDB" id="10262646at2759"/>
<sequence length="624" mass="63929">MSLFGSREWWAARLGDSEEFDQRSLCVANIDNDPSGAAKIVTASLQGVLRVHLPHGRDFRVEDCLLESQLESGILQIEAGRFAGGQAGLCLAVLFPRKLAVLRFEASGSSFLQVTRLFEHQLEHTAANMAVGAFGSGKSGLDAICVQSYDGQLSFFEAEVAAFSRFLPNFLIPGPLCYCPATDSFVTCNAALELESYRYSVLAAAAAGREPGASKRVYADWRLVLGETAVDICLARVPFNENASAAASATSAGAAGRGDALGAFASSSSAAARQELLVVCEHSLFVVSSLGGQLLLQRRLEYHPACCWPYPAPPDPAGSSGAGGAADSLLVSTHTRALLVYQGSALAWAARLDLQPVALRVAELGGVKGLIVALDDAGRLAALYLGTDPPSAAVAAAGDARPLDYAGMDAEHRSLLAAIRAAGGAGGAALAEGAAAAAAAAAAAGRVMIKAQVPSRLDDLDAGSSGFAGLGGGAGGGARQVTVRLLLSHSGAGPLKDVHLSVAAPAPTSASDVSIDLSEVPGAASKSAPTAPAPAAVHLTFFAGGEGRGAVPASNMARVVATWKQPGSGEQCSSSLEFALPLALFCLAVPPVKAAECKLTLDTNRDPPHMQLIFHDLIAQARQI</sequence>
<organism evidence="3 4">
    <name type="scientific">Monoraphidium neglectum</name>
    <dbReference type="NCBI Taxonomy" id="145388"/>
    <lineage>
        <taxon>Eukaryota</taxon>
        <taxon>Viridiplantae</taxon>
        <taxon>Chlorophyta</taxon>
        <taxon>core chlorophytes</taxon>
        <taxon>Chlorophyceae</taxon>
        <taxon>CS clade</taxon>
        <taxon>Sphaeropleales</taxon>
        <taxon>Selenastraceae</taxon>
        <taxon>Monoraphidium</taxon>
    </lineage>
</organism>
<protein>
    <submittedName>
        <fullName evidence="3">Uncharacterized protein</fullName>
    </submittedName>
</protein>
<dbReference type="GO" id="GO:0016020">
    <property type="term" value="C:membrane"/>
    <property type="evidence" value="ECO:0007669"/>
    <property type="project" value="TreeGrafter"/>
</dbReference>
<dbReference type="Pfam" id="PF23337">
    <property type="entry name" value="PTHB1_pf"/>
    <property type="match status" value="1"/>
</dbReference>
<proteinExistence type="predicted"/>
<dbReference type="GO" id="GO:0060271">
    <property type="term" value="P:cilium assembly"/>
    <property type="evidence" value="ECO:0007669"/>
    <property type="project" value="TreeGrafter"/>
</dbReference>
<dbReference type="Pfam" id="PF14727">
    <property type="entry name" value="PHTB1_N"/>
    <property type="match status" value="1"/>
</dbReference>
<dbReference type="RefSeq" id="XP_013904726.1">
    <property type="nucleotide sequence ID" value="XM_014049272.1"/>
</dbReference>
<dbReference type="PANTHER" id="PTHR20991">
    <property type="entry name" value="PARATHYROID HORMONE-RESPONSIVE B1 GENE"/>
    <property type="match status" value="1"/>
</dbReference>
<feature type="domain" description="PTHB1 platform" evidence="2">
    <location>
        <begin position="581"/>
        <end position="621"/>
    </location>
</feature>
<evidence type="ECO:0000313" key="4">
    <source>
        <dbReference type="Proteomes" id="UP000054498"/>
    </source>
</evidence>
<dbReference type="EMBL" id="KK100467">
    <property type="protein sequence ID" value="KIZ05707.1"/>
    <property type="molecule type" value="Genomic_DNA"/>
</dbReference>
<reference evidence="3 4" key="1">
    <citation type="journal article" date="2013" name="BMC Genomics">
        <title>Reconstruction of the lipid metabolism for the microalga Monoraphidium neglectum from its genome sequence reveals characteristics suitable for biofuel production.</title>
        <authorList>
            <person name="Bogen C."/>
            <person name="Al-Dilaimi A."/>
            <person name="Albersmeier A."/>
            <person name="Wichmann J."/>
            <person name="Grundmann M."/>
            <person name="Rupp O."/>
            <person name="Lauersen K.J."/>
            <person name="Blifernez-Klassen O."/>
            <person name="Kalinowski J."/>
            <person name="Goesmann A."/>
            <person name="Mussgnug J.H."/>
            <person name="Kruse O."/>
        </authorList>
    </citation>
    <scope>NUCLEOTIDE SEQUENCE [LARGE SCALE GENOMIC DNA]</scope>
    <source>
        <strain evidence="3 4">SAG 48.87</strain>
    </source>
</reference>
<feature type="domain" description="PTHB1 N-terminal" evidence="1">
    <location>
        <begin position="1"/>
        <end position="389"/>
    </location>
</feature>
<dbReference type="GeneID" id="25735131"/>
<name>A0A0D2MZJ7_9CHLO</name>
<dbReference type="InterPro" id="IPR026511">
    <property type="entry name" value="PTHB1"/>
</dbReference>
<dbReference type="AlphaFoldDB" id="A0A0D2MZJ7"/>
<evidence type="ECO:0000259" key="2">
    <source>
        <dbReference type="Pfam" id="PF23337"/>
    </source>
</evidence>
<dbReference type="Proteomes" id="UP000054498">
    <property type="component" value="Unassembled WGS sequence"/>
</dbReference>
<evidence type="ECO:0000313" key="3">
    <source>
        <dbReference type="EMBL" id="KIZ05707.1"/>
    </source>
</evidence>
<dbReference type="STRING" id="145388.A0A0D2MZJ7"/>
<keyword evidence="4" id="KW-1185">Reference proteome</keyword>